<dbReference type="InterPro" id="IPR009057">
    <property type="entry name" value="Homeodomain-like_sf"/>
</dbReference>
<reference evidence="6" key="1">
    <citation type="journal article" date="2019" name="Int. J. Syst. Evol. Microbiol.">
        <title>The Global Catalogue of Microorganisms (GCM) 10K type strain sequencing project: providing services to taxonomists for standard genome sequencing and annotation.</title>
        <authorList>
            <consortium name="The Broad Institute Genomics Platform"/>
            <consortium name="The Broad Institute Genome Sequencing Center for Infectious Disease"/>
            <person name="Wu L."/>
            <person name="Ma J."/>
        </authorList>
    </citation>
    <scope>NUCLEOTIDE SEQUENCE [LARGE SCALE GENOMIC DNA]</scope>
    <source>
        <strain evidence="6">CGMCC 1.10759</strain>
    </source>
</reference>
<dbReference type="InterPro" id="IPR035418">
    <property type="entry name" value="AraC-bd_2"/>
</dbReference>
<evidence type="ECO:0000313" key="6">
    <source>
        <dbReference type="Proteomes" id="UP001595904"/>
    </source>
</evidence>
<evidence type="ECO:0000256" key="2">
    <source>
        <dbReference type="ARBA" id="ARBA00023125"/>
    </source>
</evidence>
<dbReference type="Pfam" id="PF12833">
    <property type="entry name" value="HTH_18"/>
    <property type="match status" value="1"/>
</dbReference>
<dbReference type="InterPro" id="IPR050204">
    <property type="entry name" value="AraC_XylS_family_regulators"/>
</dbReference>
<dbReference type="Proteomes" id="UP001595904">
    <property type="component" value="Unassembled WGS sequence"/>
</dbReference>
<keyword evidence="2" id="KW-0238">DNA-binding</keyword>
<dbReference type="SMART" id="SM00342">
    <property type="entry name" value="HTH_ARAC"/>
    <property type="match status" value="1"/>
</dbReference>
<protein>
    <submittedName>
        <fullName evidence="5">AraC family transcriptional regulator</fullName>
    </submittedName>
</protein>
<evidence type="ECO:0000256" key="3">
    <source>
        <dbReference type="ARBA" id="ARBA00023163"/>
    </source>
</evidence>
<proteinExistence type="predicted"/>
<dbReference type="SUPFAM" id="SSF46689">
    <property type="entry name" value="Homeodomain-like"/>
    <property type="match status" value="1"/>
</dbReference>
<dbReference type="PANTHER" id="PTHR46796">
    <property type="entry name" value="HTH-TYPE TRANSCRIPTIONAL ACTIVATOR RHAS-RELATED"/>
    <property type="match status" value="1"/>
</dbReference>
<dbReference type="Gene3D" id="1.10.10.60">
    <property type="entry name" value="Homeodomain-like"/>
    <property type="match status" value="1"/>
</dbReference>
<gene>
    <name evidence="5" type="ORF">ACFPN2_36840</name>
</gene>
<keyword evidence="1" id="KW-0805">Transcription regulation</keyword>
<keyword evidence="3" id="KW-0804">Transcription</keyword>
<evidence type="ECO:0000259" key="4">
    <source>
        <dbReference type="PROSITE" id="PS01124"/>
    </source>
</evidence>
<dbReference type="Pfam" id="PF14525">
    <property type="entry name" value="AraC_binding_2"/>
    <property type="match status" value="1"/>
</dbReference>
<evidence type="ECO:0000256" key="1">
    <source>
        <dbReference type="ARBA" id="ARBA00023015"/>
    </source>
</evidence>
<feature type="domain" description="HTH araC/xylS-type" evidence="4">
    <location>
        <begin position="237"/>
        <end position="338"/>
    </location>
</feature>
<comment type="caution">
    <text evidence="5">The sequence shown here is derived from an EMBL/GenBank/DDBJ whole genome shotgun (WGS) entry which is preliminary data.</text>
</comment>
<name>A0ABV8T4I5_9GAMM</name>
<dbReference type="EMBL" id="JBHSDU010000015">
    <property type="protein sequence ID" value="MFC4314692.1"/>
    <property type="molecule type" value="Genomic_DNA"/>
</dbReference>
<sequence>MQSLSPTFSRMSADDYFIAPQVETSEGKSSRTESIDAQTAVASVSRVFFPHHVRLHHERQLLEFRHSASRLSQISFNQITYGGELDVLVNEPRRSRFVLVIPLRGTMQMHSRERSWDLTAGTMMLMSPHVGYRFTHYEKDAHLAVGIPRHRIEMSDATCNEKLAQGLDPVSIDESSESLLDYIGFICNEFNRGGALLRSEGVRAGVENTFITMLRSMLFPDRMSGVTKSSIVPGFVHRAERFMQQHLTDDIRLDDIVKAAGVPARTLHYGFKRFRSSTPMRWLREKRFEQARQDLLAGAREGVQVIDVAHRYWMHHGGRFAINYHKLFGESPSATLRSALKQR</sequence>
<dbReference type="InterPro" id="IPR018060">
    <property type="entry name" value="HTH_AraC"/>
</dbReference>
<organism evidence="5 6">
    <name type="scientific">Steroidobacter flavus</name>
    <dbReference type="NCBI Taxonomy" id="1842136"/>
    <lineage>
        <taxon>Bacteria</taxon>
        <taxon>Pseudomonadati</taxon>
        <taxon>Pseudomonadota</taxon>
        <taxon>Gammaproteobacteria</taxon>
        <taxon>Steroidobacterales</taxon>
        <taxon>Steroidobacteraceae</taxon>
        <taxon>Steroidobacter</taxon>
    </lineage>
</organism>
<dbReference type="RefSeq" id="WP_380606077.1">
    <property type="nucleotide sequence ID" value="NZ_JBHSDU010000015.1"/>
</dbReference>
<dbReference type="PROSITE" id="PS01124">
    <property type="entry name" value="HTH_ARAC_FAMILY_2"/>
    <property type="match status" value="1"/>
</dbReference>
<keyword evidence="6" id="KW-1185">Reference proteome</keyword>
<evidence type="ECO:0000313" key="5">
    <source>
        <dbReference type="EMBL" id="MFC4314692.1"/>
    </source>
</evidence>
<accession>A0ABV8T4I5</accession>